<protein>
    <recommendedName>
        <fullName evidence="8">SHSP domain-containing protein</fullName>
    </recommendedName>
</protein>
<dbReference type="CDD" id="cd06464">
    <property type="entry name" value="ACD_sHsps-like"/>
    <property type="match status" value="1"/>
</dbReference>
<dbReference type="InterPro" id="IPR002068">
    <property type="entry name" value="A-crystallin/Hsp20_dom"/>
</dbReference>
<dbReference type="Proteomes" id="UP001603857">
    <property type="component" value="Unassembled WGS sequence"/>
</dbReference>
<dbReference type="AlphaFoldDB" id="A0ABD1L0C8"/>
<dbReference type="GO" id="GO:0006952">
    <property type="term" value="P:defense response"/>
    <property type="evidence" value="ECO:0007669"/>
    <property type="project" value="UniProtKB-KW"/>
</dbReference>
<evidence type="ECO:0000259" key="8">
    <source>
        <dbReference type="PROSITE" id="PS01031"/>
    </source>
</evidence>
<name>A0ABD1L0C8_9FABA</name>
<keyword evidence="7" id="KW-0812">Transmembrane</keyword>
<gene>
    <name evidence="9" type="ORF">Fmac_030835</name>
</gene>
<evidence type="ECO:0000256" key="2">
    <source>
        <dbReference type="ARBA" id="ARBA00022475"/>
    </source>
</evidence>
<keyword evidence="7" id="KW-1133">Transmembrane helix</keyword>
<dbReference type="SUPFAM" id="SSF49764">
    <property type="entry name" value="HSP20-like chaperones"/>
    <property type="match status" value="1"/>
</dbReference>
<organism evidence="9 10">
    <name type="scientific">Flemingia macrophylla</name>
    <dbReference type="NCBI Taxonomy" id="520843"/>
    <lineage>
        <taxon>Eukaryota</taxon>
        <taxon>Viridiplantae</taxon>
        <taxon>Streptophyta</taxon>
        <taxon>Embryophyta</taxon>
        <taxon>Tracheophyta</taxon>
        <taxon>Spermatophyta</taxon>
        <taxon>Magnoliopsida</taxon>
        <taxon>eudicotyledons</taxon>
        <taxon>Gunneridae</taxon>
        <taxon>Pentapetalae</taxon>
        <taxon>rosids</taxon>
        <taxon>fabids</taxon>
        <taxon>Fabales</taxon>
        <taxon>Fabaceae</taxon>
        <taxon>Papilionoideae</taxon>
        <taxon>50 kb inversion clade</taxon>
        <taxon>NPAAA clade</taxon>
        <taxon>indigoferoid/millettioid clade</taxon>
        <taxon>Phaseoleae</taxon>
        <taxon>Flemingia</taxon>
    </lineage>
</organism>
<dbReference type="PANTHER" id="PTHR43670">
    <property type="entry name" value="HEAT SHOCK PROTEIN 26"/>
    <property type="match status" value="1"/>
</dbReference>
<keyword evidence="3" id="KW-0611">Plant defense</keyword>
<evidence type="ECO:0000313" key="10">
    <source>
        <dbReference type="Proteomes" id="UP001603857"/>
    </source>
</evidence>
<comment type="caution">
    <text evidence="9">The sequence shown here is derived from an EMBL/GenBank/DDBJ whole genome shotgun (WGS) entry which is preliminary data.</text>
</comment>
<evidence type="ECO:0000256" key="1">
    <source>
        <dbReference type="ARBA" id="ARBA00004162"/>
    </source>
</evidence>
<sequence>MAQSAANIDYQDFDPFFEWSEDEASATLTVMLPGFTKEQLTVQVTSTPVLRINGERQIFENKRRRFSKDFLIPPYCDTNDVSAKLDGGVLRVKFPKLITPAKTQPQPQQAPMPQKEKETAEKDDIDKQELPQKEKEPTSDEKEENKKREESAEKENEPIGDVKEKDNKIEEKVAPEEFAQKKVSEAAQEGITTKGEERAKQKMTQRLKTRVLDFTVSLRSGEDHQDGVKQGFCVAKSAMLIKRPKIWFNIVVAILLVMVLGLYVKNAFRSSHGGSDQFQEF</sequence>
<keyword evidence="7" id="KW-0472">Membrane</keyword>
<dbReference type="GO" id="GO:0005886">
    <property type="term" value="C:plasma membrane"/>
    <property type="evidence" value="ECO:0007669"/>
    <property type="project" value="UniProtKB-SubCell"/>
</dbReference>
<keyword evidence="10" id="KW-1185">Reference proteome</keyword>
<proteinExistence type="inferred from homology"/>
<feature type="compositionally biased region" description="Basic and acidic residues" evidence="6">
    <location>
        <begin position="114"/>
        <end position="184"/>
    </location>
</feature>
<feature type="compositionally biased region" description="Low complexity" evidence="6">
    <location>
        <begin position="99"/>
        <end position="113"/>
    </location>
</feature>
<comment type="subcellular location">
    <subcellularLocation>
        <location evidence="1">Cell membrane</location>
        <topology evidence="1">Single-pass membrane protein</topology>
    </subcellularLocation>
</comment>
<evidence type="ECO:0000256" key="4">
    <source>
        <dbReference type="PROSITE-ProRule" id="PRU00285"/>
    </source>
</evidence>
<feature type="region of interest" description="Disordered" evidence="6">
    <location>
        <begin position="98"/>
        <end position="200"/>
    </location>
</feature>
<evidence type="ECO:0000256" key="3">
    <source>
        <dbReference type="ARBA" id="ARBA00022821"/>
    </source>
</evidence>
<dbReference type="InterPro" id="IPR008978">
    <property type="entry name" value="HSP20-like_chaperone"/>
</dbReference>
<feature type="transmembrane region" description="Helical" evidence="7">
    <location>
        <begin position="246"/>
        <end position="264"/>
    </location>
</feature>
<dbReference type="Pfam" id="PF00011">
    <property type="entry name" value="HSP20"/>
    <property type="match status" value="1"/>
</dbReference>
<keyword evidence="2" id="KW-1003">Cell membrane</keyword>
<reference evidence="9 10" key="1">
    <citation type="submission" date="2024-08" db="EMBL/GenBank/DDBJ databases">
        <title>Insights into the chromosomal genome structure of Flemingia macrophylla.</title>
        <authorList>
            <person name="Ding Y."/>
            <person name="Zhao Y."/>
            <person name="Bi W."/>
            <person name="Wu M."/>
            <person name="Zhao G."/>
            <person name="Gong Y."/>
            <person name="Li W."/>
            <person name="Zhang P."/>
        </authorList>
    </citation>
    <scope>NUCLEOTIDE SEQUENCE [LARGE SCALE GENOMIC DNA]</scope>
    <source>
        <strain evidence="9">DYQJB</strain>
        <tissue evidence="9">Leaf</tissue>
    </source>
</reference>
<dbReference type="EMBL" id="JBGMDY010000011">
    <property type="protein sequence ID" value="KAL2316959.1"/>
    <property type="molecule type" value="Genomic_DNA"/>
</dbReference>
<dbReference type="PROSITE" id="PS01031">
    <property type="entry name" value="SHSP"/>
    <property type="match status" value="1"/>
</dbReference>
<evidence type="ECO:0000256" key="6">
    <source>
        <dbReference type="SAM" id="MobiDB-lite"/>
    </source>
</evidence>
<accession>A0ABD1L0C8</accession>
<evidence type="ECO:0000256" key="7">
    <source>
        <dbReference type="SAM" id="Phobius"/>
    </source>
</evidence>
<evidence type="ECO:0000313" key="9">
    <source>
        <dbReference type="EMBL" id="KAL2316959.1"/>
    </source>
</evidence>
<evidence type="ECO:0000256" key="5">
    <source>
        <dbReference type="RuleBase" id="RU003616"/>
    </source>
</evidence>
<comment type="similarity">
    <text evidence="4 5">Belongs to the small heat shock protein (HSP20) family.</text>
</comment>
<feature type="domain" description="SHSP" evidence="8">
    <location>
        <begin position="7"/>
        <end position="111"/>
    </location>
</feature>
<dbReference type="PANTHER" id="PTHR43670:SF26">
    <property type="entry name" value="HSP20_ALPHA CRYSTALLIN FAMILY PROTEIN"/>
    <property type="match status" value="1"/>
</dbReference>
<dbReference type="Gene3D" id="2.60.40.790">
    <property type="match status" value="1"/>
</dbReference>